<dbReference type="InterPro" id="IPR015946">
    <property type="entry name" value="KH_dom-like_a/b"/>
</dbReference>
<keyword evidence="2" id="KW-0963">Cytoplasm</keyword>
<comment type="similarity">
    <text evidence="2">Belongs to the RbfA family.</text>
</comment>
<dbReference type="InterPro" id="IPR023799">
    <property type="entry name" value="RbfA_dom_sf"/>
</dbReference>
<gene>
    <name evidence="2 3" type="primary">rbfA</name>
    <name evidence="3" type="ORF">H8S23_03340</name>
</gene>
<dbReference type="PANTHER" id="PTHR33515">
    <property type="entry name" value="RIBOSOME-BINDING FACTOR A, CHLOROPLASTIC-RELATED"/>
    <property type="match status" value="1"/>
</dbReference>
<organism evidence="3 4">
    <name type="scientific">Anaerofilum hominis</name>
    <dbReference type="NCBI Taxonomy" id="2763016"/>
    <lineage>
        <taxon>Bacteria</taxon>
        <taxon>Bacillati</taxon>
        <taxon>Bacillota</taxon>
        <taxon>Clostridia</taxon>
        <taxon>Eubacteriales</taxon>
        <taxon>Oscillospiraceae</taxon>
        <taxon>Anaerofilum</taxon>
    </lineage>
</organism>
<comment type="subcellular location">
    <subcellularLocation>
        <location evidence="2">Cytoplasm</location>
    </subcellularLocation>
</comment>
<dbReference type="Proteomes" id="UP000659630">
    <property type="component" value="Unassembled WGS sequence"/>
</dbReference>
<evidence type="ECO:0000256" key="2">
    <source>
        <dbReference type="HAMAP-Rule" id="MF_00003"/>
    </source>
</evidence>
<dbReference type="HAMAP" id="MF_00003">
    <property type="entry name" value="RbfA"/>
    <property type="match status" value="1"/>
</dbReference>
<comment type="subunit">
    <text evidence="2">Monomer. Binds 30S ribosomal subunits, but not 50S ribosomal subunits or 70S ribosomes.</text>
</comment>
<proteinExistence type="inferred from homology"/>
<dbReference type="Pfam" id="PF02033">
    <property type="entry name" value="RBFA"/>
    <property type="match status" value="1"/>
</dbReference>
<dbReference type="SUPFAM" id="SSF89919">
    <property type="entry name" value="Ribosome-binding factor A, RbfA"/>
    <property type="match status" value="1"/>
</dbReference>
<dbReference type="AlphaFoldDB" id="A0A923I582"/>
<evidence type="ECO:0000256" key="1">
    <source>
        <dbReference type="ARBA" id="ARBA00022517"/>
    </source>
</evidence>
<keyword evidence="4" id="KW-1185">Reference proteome</keyword>
<dbReference type="GO" id="GO:0043024">
    <property type="term" value="F:ribosomal small subunit binding"/>
    <property type="evidence" value="ECO:0007669"/>
    <property type="project" value="TreeGrafter"/>
</dbReference>
<comment type="caution">
    <text evidence="3">The sequence shown here is derived from an EMBL/GenBank/DDBJ whole genome shotgun (WGS) entry which is preliminary data.</text>
</comment>
<accession>A0A923I582</accession>
<dbReference type="EMBL" id="JACONZ010000001">
    <property type="protein sequence ID" value="MBC5580533.1"/>
    <property type="molecule type" value="Genomic_DNA"/>
</dbReference>
<dbReference type="RefSeq" id="WP_186886878.1">
    <property type="nucleotide sequence ID" value="NZ_JACONZ010000001.1"/>
</dbReference>
<dbReference type="PANTHER" id="PTHR33515:SF1">
    <property type="entry name" value="RIBOSOME-BINDING FACTOR A, CHLOROPLASTIC-RELATED"/>
    <property type="match status" value="1"/>
</dbReference>
<dbReference type="Gene3D" id="3.30.300.20">
    <property type="match status" value="1"/>
</dbReference>
<evidence type="ECO:0000313" key="4">
    <source>
        <dbReference type="Proteomes" id="UP000659630"/>
    </source>
</evidence>
<comment type="function">
    <text evidence="2">One of several proteins that assist in the late maturation steps of the functional core of the 30S ribosomal subunit. Associates with free 30S ribosomal subunits (but not with 30S subunits that are part of 70S ribosomes or polysomes). Required for efficient processing of 16S rRNA. May interact with the 5'-terminal helix region of 16S rRNA.</text>
</comment>
<evidence type="ECO:0000313" key="3">
    <source>
        <dbReference type="EMBL" id="MBC5580533.1"/>
    </source>
</evidence>
<keyword evidence="1 2" id="KW-0690">Ribosome biogenesis</keyword>
<dbReference type="InterPro" id="IPR020053">
    <property type="entry name" value="Ribosome-bd_factorA_CS"/>
</dbReference>
<name>A0A923I582_9FIRM</name>
<dbReference type="GO" id="GO:0005829">
    <property type="term" value="C:cytosol"/>
    <property type="evidence" value="ECO:0007669"/>
    <property type="project" value="TreeGrafter"/>
</dbReference>
<sequence>MAQSNHMGRLAEDMKRELIDIISHMKDPRVNGLLTVMRVEVTPDLDTAKVYVSVLGEEDAPKKAVEALNHAAGHVRSEIAKRMHIRKSPSFRFIEDDGAAYAAHINKILGELHHD</sequence>
<dbReference type="PROSITE" id="PS01319">
    <property type="entry name" value="RBFA"/>
    <property type="match status" value="1"/>
</dbReference>
<dbReference type="NCBIfam" id="TIGR00082">
    <property type="entry name" value="rbfA"/>
    <property type="match status" value="1"/>
</dbReference>
<protein>
    <recommendedName>
        <fullName evidence="2">Ribosome-binding factor A</fullName>
    </recommendedName>
</protein>
<dbReference type="GO" id="GO:0030490">
    <property type="term" value="P:maturation of SSU-rRNA"/>
    <property type="evidence" value="ECO:0007669"/>
    <property type="project" value="UniProtKB-UniRule"/>
</dbReference>
<reference evidence="3" key="1">
    <citation type="submission" date="2020-08" db="EMBL/GenBank/DDBJ databases">
        <title>Genome public.</title>
        <authorList>
            <person name="Liu C."/>
            <person name="Sun Q."/>
        </authorList>
    </citation>
    <scope>NUCLEOTIDE SEQUENCE</scope>
    <source>
        <strain evidence="3">BX8</strain>
    </source>
</reference>
<dbReference type="InterPro" id="IPR000238">
    <property type="entry name" value="RbfA"/>
</dbReference>